<dbReference type="SUPFAM" id="SSF56954">
    <property type="entry name" value="Outer membrane efflux proteins (OEP)"/>
    <property type="match status" value="1"/>
</dbReference>
<comment type="caution">
    <text evidence="4">The sequence shown here is derived from an EMBL/GenBank/DDBJ whole genome shotgun (WGS) entry which is preliminary data.</text>
</comment>
<name>A0ABU8ITR0_9BURK</name>
<evidence type="ECO:0000256" key="2">
    <source>
        <dbReference type="SAM" id="MobiDB-lite"/>
    </source>
</evidence>
<comment type="similarity">
    <text evidence="1">Belongs to the outer membrane factor (OMF) (TC 1.B.17) family.</text>
</comment>
<dbReference type="RefSeq" id="WP_336598940.1">
    <property type="nucleotide sequence ID" value="NZ_JACFYJ010000025.1"/>
</dbReference>
<dbReference type="PANTHER" id="PTHR30203">
    <property type="entry name" value="OUTER MEMBRANE CATION EFFLUX PROTEIN"/>
    <property type="match status" value="1"/>
</dbReference>
<accession>A0ABU8ITR0</accession>
<protein>
    <submittedName>
        <fullName evidence="4">TolC family protein</fullName>
    </submittedName>
</protein>
<feature type="chain" id="PRO_5045176799" evidence="3">
    <location>
        <begin position="26"/>
        <end position="443"/>
    </location>
</feature>
<organism evidence="4 5">
    <name type="scientific">Paraburkholderia bengalensis</name>
    <dbReference type="NCBI Taxonomy" id="2747562"/>
    <lineage>
        <taxon>Bacteria</taxon>
        <taxon>Pseudomonadati</taxon>
        <taxon>Pseudomonadota</taxon>
        <taxon>Betaproteobacteria</taxon>
        <taxon>Burkholderiales</taxon>
        <taxon>Burkholderiaceae</taxon>
        <taxon>Paraburkholderia</taxon>
    </lineage>
</organism>
<dbReference type="EMBL" id="JACFYJ010000025">
    <property type="protein sequence ID" value="MEI5998813.1"/>
    <property type="molecule type" value="Genomic_DNA"/>
</dbReference>
<dbReference type="PANTHER" id="PTHR30203:SF24">
    <property type="entry name" value="BLR4935 PROTEIN"/>
    <property type="match status" value="1"/>
</dbReference>
<feature type="region of interest" description="Disordered" evidence="2">
    <location>
        <begin position="23"/>
        <end position="49"/>
    </location>
</feature>
<evidence type="ECO:0000256" key="1">
    <source>
        <dbReference type="ARBA" id="ARBA00007613"/>
    </source>
</evidence>
<feature type="signal peptide" evidence="3">
    <location>
        <begin position="1"/>
        <end position="25"/>
    </location>
</feature>
<sequence length="443" mass="46134">MSIRSFSVLLLAATAAAAASAHAQAGPSPADRATDPPLAQRGAPDEGAQAPLTLDDVLGLAAQSNPMLRGAREAADASAGAFMQAGARPNPQLSLLQEGFSRAERTSTALVNQTIELGGKRSARLEVASYGRELALATLDGRAAALRAQVIAAFYGLLAAQRQSQVAQESADIAARSADLADKRARAGKVSPVEATKAKVAATGAQIEAANAMTQLSAAAEKLVNATGSAVVRERAVIGDLERVPTIEPLPQLLARIDDAPLSRMAKAAMLRSNAAVSVERARRMPDITISAGMKRVITAGIGDNQAVIGVSIPLPIFDSNKGGLLEAVHKAEQASADFDGEQAGLRLALTQAYASYQIATQEAQRLKADVLPAARDALNAMSRGYALGKFSFLDVLDAQRTLFQEQSRYVQSLADAHAAWAELGRLVGTPLPSGLPQTTDNH</sequence>
<dbReference type="Proteomes" id="UP001386437">
    <property type="component" value="Unassembled WGS sequence"/>
</dbReference>
<dbReference type="InterPro" id="IPR010131">
    <property type="entry name" value="MdtP/NodT-like"/>
</dbReference>
<dbReference type="Gene3D" id="1.20.1600.10">
    <property type="entry name" value="Outer membrane efflux proteins (OEP)"/>
    <property type="match status" value="1"/>
</dbReference>
<dbReference type="Pfam" id="PF02321">
    <property type="entry name" value="OEP"/>
    <property type="match status" value="2"/>
</dbReference>
<keyword evidence="3" id="KW-0732">Signal</keyword>
<dbReference type="InterPro" id="IPR003423">
    <property type="entry name" value="OMP_efflux"/>
</dbReference>
<evidence type="ECO:0000256" key="3">
    <source>
        <dbReference type="SAM" id="SignalP"/>
    </source>
</evidence>
<evidence type="ECO:0000313" key="5">
    <source>
        <dbReference type="Proteomes" id="UP001386437"/>
    </source>
</evidence>
<proteinExistence type="inferred from homology"/>
<keyword evidence="5" id="KW-1185">Reference proteome</keyword>
<evidence type="ECO:0000313" key="4">
    <source>
        <dbReference type="EMBL" id="MEI5998813.1"/>
    </source>
</evidence>
<reference evidence="4 5" key="1">
    <citation type="journal article" date="2022" name="Arch. Microbiol.">
        <title>Paraburkholderia bengalensis sp. nov. isolated from roots of Oryza sativa, IR64.</title>
        <authorList>
            <person name="Nag P."/>
            <person name="Mondal N."/>
            <person name="Sarkar J."/>
            <person name="Das S."/>
        </authorList>
    </citation>
    <scope>NUCLEOTIDE SEQUENCE [LARGE SCALE GENOMIC DNA]</scope>
    <source>
        <strain evidence="4 5">IR64_4_BI</strain>
    </source>
</reference>
<gene>
    <name evidence="4" type="ORF">H3V53_16835</name>
</gene>